<protein>
    <recommendedName>
        <fullName evidence="4">Dynein heavy chain tail domain-containing protein</fullName>
    </recommendedName>
</protein>
<dbReference type="EMBL" id="JARQZJ010000044">
    <property type="protein sequence ID" value="KAK9877872.1"/>
    <property type="molecule type" value="Genomic_DNA"/>
</dbReference>
<dbReference type="GO" id="GO:0005858">
    <property type="term" value="C:axonemal dynein complex"/>
    <property type="evidence" value="ECO:0007669"/>
    <property type="project" value="TreeGrafter"/>
</dbReference>
<dbReference type="Proteomes" id="UP001431783">
    <property type="component" value="Unassembled WGS sequence"/>
</dbReference>
<dbReference type="GO" id="GO:0045505">
    <property type="term" value="F:dynein intermediate chain binding"/>
    <property type="evidence" value="ECO:0007669"/>
    <property type="project" value="InterPro"/>
</dbReference>
<proteinExistence type="inferred from homology"/>
<feature type="compositionally biased region" description="Basic and acidic residues" evidence="3">
    <location>
        <begin position="7"/>
        <end position="21"/>
    </location>
</feature>
<evidence type="ECO:0000256" key="3">
    <source>
        <dbReference type="SAM" id="MobiDB-lite"/>
    </source>
</evidence>
<dbReference type="GO" id="GO:0007018">
    <property type="term" value="P:microtubule-based movement"/>
    <property type="evidence" value="ECO:0007669"/>
    <property type="project" value="InterPro"/>
</dbReference>
<dbReference type="GO" id="GO:0051959">
    <property type="term" value="F:dynein light intermediate chain binding"/>
    <property type="evidence" value="ECO:0007669"/>
    <property type="project" value="InterPro"/>
</dbReference>
<name>A0AAW1U2A8_9CUCU</name>
<dbReference type="PANTHER" id="PTHR46532">
    <property type="entry name" value="MALE FERTILITY FACTOR KL5"/>
    <property type="match status" value="1"/>
</dbReference>
<reference evidence="5 6" key="1">
    <citation type="submission" date="2023-03" db="EMBL/GenBank/DDBJ databases">
        <title>Genome insight into feeding habits of ladybird beetles.</title>
        <authorList>
            <person name="Li H.-S."/>
            <person name="Huang Y.-H."/>
            <person name="Pang H."/>
        </authorList>
    </citation>
    <scope>NUCLEOTIDE SEQUENCE [LARGE SCALE GENOMIC DNA]</scope>
    <source>
        <strain evidence="5">SYSU_2023b</strain>
        <tissue evidence="5">Whole body</tissue>
    </source>
</reference>
<gene>
    <name evidence="5" type="ORF">WA026_020099</name>
</gene>
<dbReference type="PANTHER" id="PTHR46532:SF4">
    <property type="entry name" value="AAA+ ATPASE DOMAIN-CONTAINING PROTEIN"/>
    <property type="match status" value="1"/>
</dbReference>
<evidence type="ECO:0000313" key="5">
    <source>
        <dbReference type="EMBL" id="KAK9877872.1"/>
    </source>
</evidence>
<feature type="coiled-coil region" evidence="2">
    <location>
        <begin position="250"/>
        <end position="277"/>
    </location>
</feature>
<dbReference type="InterPro" id="IPR013594">
    <property type="entry name" value="Dynein_heavy_tail"/>
</dbReference>
<evidence type="ECO:0000313" key="6">
    <source>
        <dbReference type="Proteomes" id="UP001431783"/>
    </source>
</evidence>
<feature type="domain" description="Dynein heavy chain tail" evidence="4">
    <location>
        <begin position="250"/>
        <end position="810"/>
    </location>
</feature>
<organism evidence="5 6">
    <name type="scientific">Henosepilachna vigintioctopunctata</name>
    <dbReference type="NCBI Taxonomy" id="420089"/>
    <lineage>
        <taxon>Eukaryota</taxon>
        <taxon>Metazoa</taxon>
        <taxon>Ecdysozoa</taxon>
        <taxon>Arthropoda</taxon>
        <taxon>Hexapoda</taxon>
        <taxon>Insecta</taxon>
        <taxon>Pterygota</taxon>
        <taxon>Neoptera</taxon>
        <taxon>Endopterygota</taxon>
        <taxon>Coleoptera</taxon>
        <taxon>Polyphaga</taxon>
        <taxon>Cucujiformia</taxon>
        <taxon>Coccinelloidea</taxon>
        <taxon>Coccinellidae</taxon>
        <taxon>Epilachninae</taxon>
        <taxon>Epilachnini</taxon>
        <taxon>Henosepilachna</taxon>
    </lineage>
</organism>
<keyword evidence="2" id="KW-0175">Coiled coil</keyword>
<dbReference type="InterPro" id="IPR026983">
    <property type="entry name" value="DHC"/>
</dbReference>
<sequence length="917" mass="107636">MADDEELNRRRREECERKARRGEMDPRLEFTFQILMDATGLPRNEIMDHVFEGDMLDEINQLFLPHMKAKLMWYYQEMEEFEAVPIVETNKPSTSRQMQQSTSRAAQQLIPTYKKKLFITDGWEVPLTGICVYIFRTNTSKQLPEEGFQKDLFCGVIDSKKIGLVTTIERIIEHIFMEVLAHPPLDCEDDATSCITVKNQLLPALRSFCSSLRVCEEVCGQGQVFQEDSLSLSTLQEDEIKEWTTHSDKLHKLEERVKKWIERLSEILRESEQIRRENDTSGPQDELEYWKKRGAQFSQIATQVHSTEVQSTILCLKIAKAKILKEWHDTDKKVTFCYNEAKDNAKFIQALEKNCHSLYLDDPVKMRESILGLLQTVRLIYNVSQFYNTSERTSALMVKITNQMIETCKNYITCRGQESIWSQNREVVKDKLIQCIMLNKVYRKTYGLVKNQPMFPGQRQFNFSENYVFGKFDTFCKRLSRIITTFNLIDDYTKLFKKRMEGLLLGDALEEVIQKFTELKSIVINKKYDYLDQRNADFDNDFKVFLAKTDEMKEHLSEMIEKNFDNVWETPQGIKFLARFEKVSEKIPLTKMDEKYERILKYCEKEVDRIMKMYKKEKDDPPLPWMFPPIAGRIKWARSLVSHLYELLTSVTSHHVLKNMPTTQELSRKHSIVEQTLKSYEKDMVEIWMNQHIWEIDNCLVRNLIAVCPDQQKLKVNIHNSIHLLITETDLMIKMNLPLPIVALTLYSKKDHFIVVQDSLQFLIDDLEKSVKSIKQEVRPLFLPHLVKLMMILEPGMKELTWVSSNWKEFVEKATNAIQKFKVLSYRVHDIYSNRVLEVLATMQTVQLHALPEADEEPWTISKFCDKTDEACRSAATELHRKSLMVEEAVEEILSLVTVINQSKKRHIWVLSQLTGV</sequence>
<evidence type="ECO:0000259" key="4">
    <source>
        <dbReference type="Pfam" id="PF08385"/>
    </source>
</evidence>
<comment type="caution">
    <text evidence="5">The sequence shown here is derived from an EMBL/GenBank/DDBJ whole genome shotgun (WGS) entry which is preliminary data.</text>
</comment>
<accession>A0AAW1U2A8</accession>
<dbReference type="Pfam" id="PF08385">
    <property type="entry name" value="DHC_N1"/>
    <property type="match status" value="1"/>
</dbReference>
<feature type="region of interest" description="Disordered" evidence="3">
    <location>
        <begin position="1"/>
        <end position="21"/>
    </location>
</feature>
<dbReference type="AlphaFoldDB" id="A0AAW1U2A8"/>
<keyword evidence="6" id="KW-1185">Reference proteome</keyword>
<comment type="similarity">
    <text evidence="1">Belongs to the dynein heavy chain family.</text>
</comment>
<evidence type="ECO:0000256" key="1">
    <source>
        <dbReference type="ARBA" id="ARBA00008887"/>
    </source>
</evidence>
<evidence type="ECO:0000256" key="2">
    <source>
        <dbReference type="SAM" id="Coils"/>
    </source>
</evidence>